<evidence type="ECO:0000256" key="1">
    <source>
        <dbReference type="ARBA" id="ARBA00004571"/>
    </source>
</evidence>
<proteinExistence type="predicted"/>
<feature type="domain" description="TonB-dependent receptor plug" evidence="10">
    <location>
        <begin position="120"/>
        <end position="225"/>
    </location>
</feature>
<gene>
    <name evidence="11" type="ORF">MNBD_BACTEROID01-2913</name>
</gene>
<evidence type="ECO:0000256" key="4">
    <source>
        <dbReference type="ARBA" id="ARBA00022729"/>
    </source>
</evidence>
<dbReference type="Pfam" id="PF00593">
    <property type="entry name" value="TonB_dep_Rec_b-barrel"/>
    <property type="match status" value="1"/>
</dbReference>
<name>A0A3B0UK06_9ZZZZ</name>
<dbReference type="SUPFAM" id="SSF56935">
    <property type="entry name" value="Porins"/>
    <property type="match status" value="1"/>
</dbReference>
<keyword evidence="5" id="KW-0798">TonB box</keyword>
<dbReference type="GO" id="GO:0009279">
    <property type="term" value="C:cell outer membrane"/>
    <property type="evidence" value="ECO:0007669"/>
    <property type="project" value="UniProtKB-SubCell"/>
</dbReference>
<evidence type="ECO:0000256" key="6">
    <source>
        <dbReference type="ARBA" id="ARBA00023136"/>
    </source>
</evidence>
<keyword evidence="7 11" id="KW-0675">Receptor</keyword>
<dbReference type="InterPro" id="IPR037066">
    <property type="entry name" value="Plug_dom_sf"/>
</dbReference>
<evidence type="ECO:0000313" key="11">
    <source>
        <dbReference type="EMBL" id="VAW24829.1"/>
    </source>
</evidence>
<evidence type="ECO:0000256" key="8">
    <source>
        <dbReference type="ARBA" id="ARBA00023237"/>
    </source>
</evidence>
<dbReference type="PROSITE" id="PS52016">
    <property type="entry name" value="TONB_DEPENDENT_REC_3"/>
    <property type="match status" value="1"/>
</dbReference>
<dbReference type="Pfam" id="PF13715">
    <property type="entry name" value="CarbopepD_reg_2"/>
    <property type="match status" value="1"/>
</dbReference>
<keyword evidence="6" id="KW-0472">Membrane</keyword>
<dbReference type="GO" id="GO:0015344">
    <property type="term" value="F:siderophore uptake transmembrane transporter activity"/>
    <property type="evidence" value="ECO:0007669"/>
    <property type="project" value="TreeGrafter"/>
</dbReference>
<accession>A0A3B0UK06</accession>
<dbReference type="CDD" id="cd01347">
    <property type="entry name" value="ligand_gated_channel"/>
    <property type="match status" value="1"/>
</dbReference>
<dbReference type="AlphaFoldDB" id="A0A3B0UK06"/>
<reference evidence="11" key="1">
    <citation type="submission" date="2018-06" db="EMBL/GenBank/DDBJ databases">
        <authorList>
            <person name="Zhirakovskaya E."/>
        </authorList>
    </citation>
    <scope>NUCLEOTIDE SEQUENCE</scope>
</reference>
<dbReference type="InterPro" id="IPR036942">
    <property type="entry name" value="Beta-barrel_TonB_sf"/>
</dbReference>
<feature type="domain" description="TonB-dependent receptor-like beta-barrel" evidence="9">
    <location>
        <begin position="280"/>
        <end position="724"/>
    </location>
</feature>
<dbReference type="Gene3D" id="2.40.170.20">
    <property type="entry name" value="TonB-dependent receptor, beta-barrel domain"/>
    <property type="match status" value="1"/>
</dbReference>
<dbReference type="Gene3D" id="2.60.40.1120">
    <property type="entry name" value="Carboxypeptidase-like, regulatory domain"/>
    <property type="match status" value="1"/>
</dbReference>
<keyword evidence="3" id="KW-0812">Transmembrane</keyword>
<dbReference type="InterPro" id="IPR000531">
    <property type="entry name" value="Beta-barrel_TonB"/>
</dbReference>
<dbReference type="InterPro" id="IPR012910">
    <property type="entry name" value="Plug_dom"/>
</dbReference>
<dbReference type="PANTHER" id="PTHR30069">
    <property type="entry name" value="TONB-DEPENDENT OUTER MEMBRANE RECEPTOR"/>
    <property type="match status" value="1"/>
</dbReference>
<dbReference type="Pfam" id="PF07715">
    <property type="entry name" value="Plug"/>
    <property type="match status" value="1"/>
</dbReference>
<keyword evidence="8" id="KW-0998">Cell outer membrane</keyword>
<dbReference type="InterPro" id="IPR039426">
    <property type="entry name" value="TonB-dep_rcpt-like"/>
</dbReference>
<dbReference type="InterPro" id="IPR008969">
    <property type="entry name" value="CarboxyPept-like_regulatory"/>
</dbReference>
<dbReference type="Gene3D" id="2.170.130.10">
    <property type="entry name" value="TonB-dependent receptor, plug domain"/>
    <property type="match status" value="1"/>
</dbReference>
<organism evidence="11">
    <name type="scientific">hydrothermal vent metagenome</name>
    <dbReference type="NCBI Taxonomy" id="652676"/>
    <lineage>
        <taxon>unclassified sequences</taxon>
        <taxon>metagenomes</taxon>
        <taxon>ecological metagenomes</taxon>
    </lineage>
</organism>
<keyword evidence="2" id="KW-0813">Transport</keyword>
<evidence type="ECO:0000256" key="7">
    <source>
        <dbReference type="ARBA" id="ARBA00023170"/>
    </source>
</evidence>
<evidence type="ECO:0000256" key="3">
    <source>
        <dbReference type="ARBA" id="ARBA00022692"/>
    </source>
</evidence>
<dbReference type="GO" id="GO:0044718">
    <property type="term" value="P:siderophore transmembrane transport"/>
    <property type="evidence" value="ECO:0007669"/>
    <property type="project" value="TreeGrafter"/>
</dbReference>
<evidence type="ECO:0000256" key="5">
    <source>
        <dbReference type="ARBA" id="ARBA00023077"/>
    </source>
</evidence>
<dbReference type="SUPFAM" id="SSF49464">
    <property type="entry name" value="Carboxypeptidase regulatory domain-like"/>
    <property type="match status" value="1"/>
</dbReference>
<comment type="subcellular location">
    <subcellularLocation>
        <location evidence="1">Cell outer membrane</location>
        <topology evidence="1">Multi-pass membrane protein</topology>
    </subcellularLocation>
</comment>
<evidence type="ECO:0000259" key="9">
    <source>
        <dbReference type="Pfam" id="PF00593"/>
    </source>
</evidence>
<keyword evidence="4" id="KW-0732">Signal</keyword>
<dbReference type="EMBL" id="UOEP01000225">
    <property type="protein sequence ID" value="VAW24829.1"/>
    <property type="molecule type" value="Genomic_DNA"/>
</dbReference>
<protein>
    <submittedName>
        <fullName evidence="11">TonB-dependent receptor</fullName>
    </submittedName>
</protein>
<evidence type="ECO:0000259" key="10">
    <source>
        <dbReference type="Pfam" id="PF07715"/>
    </source>
</evidence>
<sequence>MVKPIFSIVLVAISALHVYSQQITGIILNAKNNQPVPNASISILNTSNGTSTSKDGIFIFSQKHANTTRIRVSCIGFESKEVNLKDYRPSHIEIKLHPVSFQLNNEIVVTASRNELISFKTPDAISVLSKQDIQTNAPRSMAEALIGVTGVWMQKTNHGGGSPFIRGLTGNQTLILIDGIRLNNSAFRYGPNQYFNTIGLFTVRQVEVIRGKGSVLYGSDALGGVINVITKSPEFKTGKPQLAGLTDGKLMSHGMEQSVAGQLAYQAANFSILGTASFKNFGDLYAGGDLGKEAPSGYNENGLSLKAKYKISNNWLITSAFQQLRQNDVPRFDQVTQRGYQRYSFDPQIHRLMYARAINSGGNKFFRSIKLTVSNQLSDETRIIQKDGDPVLKKEHDVVKSFGMAADIYSTFTKRWAAITGIEYYRDKINSSKIEINTVTNTTEKKRGLYPDGSISSNLAVFSKHTYELGKISIGFGGRFNLVVLNIFDEQFGNVELKPSSLVGNFSLQYYLNNTSQVILSANSAFRAPNINDISSFGLFDYGIEIPSDKLSPEKAYTFEAGFKKRAESFSFSLFAFNTMLKNQIVRVKSRFNGSKYIDGERVYKKANTAKSNIMGVETESGIQFNKHISITNNLTWLYGKDLTKNTPMRRIPPLNGKLALRYSKSSFFCETDFLFATKQDRLSSGDIDDHRIPDGGTPGWSILNTKLGYVWRNFSVNSGIQNIFNKAYRAHGSGVDGYGRYVWMSFLYRFKI</sequence>
<evidence type="ECO:0000256" key="2">
    <source>
        <dbReference type="ARBA" id="ARBA00022448"/>
    </source>
</evidence>
<dbReference type="PANTHER" id="PTHR30069:SF29">
    <property type="entry name" value="HEMOGLOBIN AND HEMOGLOBIN-HAPTOGLOBIN-BINDING PROTEIN 1-RELATED"/>
    <property type="match status" value="1"/>
</dbReference>